<feature type="compositionally biased region" description="Acidic residues" evidence="1">
    <location>
        <begin position="144"/>
        <end position="173"/>
    </location>
</feature>
<accession>A0A0C9ZZN2</accession>
<feature type="region of interest" description="Disordered" evidence="1">
    <location>
        <begin position="135"/>
        <end position="177"/>
    </location>
</feature>
<dbReference type="HOGENOM" id="CLU_1284022_0_0_1"/>
<evidence type="ECO:0000313" key="3">
    <source>
        <dbReference type="Proteomes" id="UP000054485"/>
    </source>
</evidence>
<dbReference type="OrthoDB" id="727118at2759"/>
<dbReference type="InParanoid" id="A0A0C9ZZN2"/>
<dbReference type="EMBL" id="KN837051">
    <property type="protein sequence ID" value="KIK31394.1"/>
    <property type="molecule type" value="Genomic_DNA"/>
</dbReference>
<dbReference type="STRING" id="930992.A0A0C9ZZN2"/>
<keyword evidence="3" id="KW-1185">Reference proteome</keyword>
<reference evidence="3" key="2">
    <citation type="submission" date="2015-01" db="EMBL/GenBank/DDBJ databases">
        <title>Evolutionary Origins and Diversification of the Mycorrhizal Mutualists.</title>
        <authorList>
            <consortium name="DOE Joint Genome Institute"/>
            <consortium name="Mycorrhizal Genomics Consortium"/>
            <person name="Kohler A."/>
            <person name="Kuo A."/>
            <person name="Nagy L.G."/>
            <person name="Floudas D."/>
            <person name="Copeland A."/>
            <person name="Barry K.W."/>
            <person name="Cichocki N."/>
            <person name="Veneault-Fourrey C."/>
            <person name="LaButti K."/>
            <person name="Lindquist E.A."/>
            <person name="Lipzen A."/>
            <person name="Lundell T."/>
            <person name="Morin E."/>
            <person name="Murat C."/>
            <person name="Riley R."/>
            <person name="Ohm R."/>
            <person name="Sun H."/>
            <person name="Tunlid A."/>
            <person name="Henrissat B."/>
            <person name="Grigoriev I.V."/>
            <person name="Hibbett D.S."/>
            <person name="Martin F."/>
        </authorList>
    </citation>
    <scope>NUCLEOTIDE SEQUENCE [LARGE SCALE GENOMIC DNA]</scope>
    <source>
        <strain evidence="3">UH-Slu-Lm8-n1</strain>
    </source>
</reference>
<dbReference type="AlphaFoldDB" id="A0A0C9ZZN2"/>
<evidence type="ECO:0000313" key="2">
    <source>
        <dbReference type="EMBL" id="KIK31394.1"/>
    </source>
</evidence>
<sequence length="215" mass="24158">MLLLSGRSRLLSSPQCLSIIRHPTSVSTAHTSITLQKTYTSQSPRHNSRINLLHKTCLSVPATWLLPHTGPELSSTALPSPSTWTPSYYASLHIIPPPTPSTANAPAPSRHLTAIFRPDDQGKWREKLRSSYEQHMKMQRWRDDEEGEGEAEEVGEDEDEVESVGVGVEEDDGDGAKIWKAKRTLRNARPMTDFEPQLTLRGQLCRNNMSRAFPY</sequence>
<organism evidence="2 3">
    <name type="scientific">Suillus luteus UH-Slu-Lm8-n1</name>
    <dbReference type="NCBI Taxonomy" id="930992"/>
    <lineage>
        <taxon>Eukaryota</taxon>
        <taxon>Fungi</taxon>
        <taxon>Dikarya</taxon>
        <taxon>Basidiomycota</taxon>
        <taxon>Agaricomycotina</taxon>
        <taxon>Agaricomycetes</taxon>
        <taxon>Agaricomycetidae</taxon>
        <taxon>Boletales</taxon>
        <taxon>Suillineae</taxon>
        <taxon>Suillaceae</taxon>
        <taxon>Suillus</taxon>
    </lineage>
</organism>
<gene>
    <name evidence="2" type="ORF">CY34DRAFT_19978</name>
</gene>
<reference evidence="2 3" key="1">
    <citation type="submission" date="2014-04" db="EMBL/GenBank/DDBJ databases">
        <authorList>
            <consortium name="DOE Joint Genome Institute"/>
            <person name="Kuo A."/>
            <person name="Ruytinx J."/>
            <person name="Rineau F."/>
            <person name="Colpaert J."/>
            <person name="Kohler A."/>
            <person name="Nagy L.G."/>
            <person name="Floudas D."/>
            <person name="Copeland A."/>
            <person name="Barry K.W."/>
            <person name="Cichocki N."/>
            <person name="Veneault-Fourrey C."/>
            <person name="LaButti K."/>
            <person name="Lindquist E.A."/>
            <person name="Lipzen A."/>
            <person name="Lundell T."/>
            <person name="Morin E."/>
            <person name="Murat C."/>
            <person name="Sun H."/>
            <person name="Tunlid A."/>
            <person name="Henrissat B."/>
            <person name="Grigoriev I.V."/>
            <person name="Hibbett D.S."/>
            <person name="Martin F."/>
            <person name="Nordberg H.P."/>
            <person name="Cantor M.N."/>
            <person name="Hua S.X."/>
        </authorList>
    </citation>
    <scope>NUCLEOTIDE SEQUENCE [LARGE SCALE GENOMIC DNA]</scope>
    <source>
        <strain evidence="2 3">UH-Slu-Lm8-n1</strain>
    </source>
</reference>
<evidence type="ECO:0000256" key="1">
    <source>
        <dbReference type="SAM" id="MobiDB-lite"/>
    </source>
</evidence>
<protein>
    <submittedName>
        <fullName evidence="2">Uncharacterized protein</fullName>
    </submittedName>
</protein>
<proteinExistence type="predicted"/>
<name>A0A0C9ZZN2_9AGAM</name>
<dbReference type="Proteomes" id="UP000054485">
    <property type="component" value="Unassembled WGS sequence"/>
</dbReference>